<dbReference type="CDD" id="cd06257">
    <property type="entry name" value="DnaJ"/>
    <property type="match status" value="1"/>
</dbReference>
<dbReference type="GeneTree" id="ENSGT00940000154205"/>
<dbReference type="STRING" id="30611.ENSOGAP00000021716"/>
<keyword evidence="4" id="KW-1185">Reference proteome</keyword>
<dbReference type="GO" id="GO:0030544">
    <property type="term" value="F:Hsp70 protein binding"/>
    <property type="evidence" value="ECO:0007669"/>
    <property type="project" value="InterPro"/>
</dbReference>
<dbReference type="InterPro" id="IPR001623">
    <property type="entry name" value="DnaJ_domain"/>
</dbReference>
<keyword evidence="1" id="KW-0143">Chaperone</keyword>
<dbReference type="Proteomes" id="UP000005225">
    <property type="component" value="Unassembled WGS sequence"/>
</dbReference>
<dbReference type="Gene3D" id="1.10.287.110">
    <property type="entry name" value="DnaJ domain"/>
    <property type="match status" value="1"/>
</dbReference>
<dbReference type="EMBL" id="AAQR03030975">
    <property type="status" value="NOT_ANNOTATED_CDS"/>
    <property type="molecule type" value="Genomic_DNA"/>
</dbReference>
<dbReference type="PANTHER" id="PTHR45168">
    <property type="entry name" value="DNAJ HOMOLOG SUBFAMILY B MEMBER 2"/>
    <property type="match status" value="1"/>
</dbReference>
<organism evidence="3 4">
    <name type="scientific">Otolemur garnettii</name>
    <name type="common">Small-eared galago</name>
    <name type="synonym">Garnett's greater bushbaby</name>
    <dbReference type="NCBI Taxonomy" id="30611"/>
    <lineage>
        <taxon>Eukaryota</taxon>
        <taxon>Metazoa</taxon>
        <taxon>Chordata</taxon>
        <taxon>Craniata</taxon>
        <taxon>Vertebrata</taxon>
        <taxon>Euteleostomi</taxon>
        <taxon>Mammalia</taxon>
        <taxon>Eutheria</taxon>
        <taxon>Euarchontoglires</taxon>
        <taxon>Primates</taxon>
        <taxon>Strepsirrhini</taxon>
        <taxon>Lorisiformes</taxon>
        <taxon>Galagidae</taxon>
        <taxon>Otolemur</taxon>
    </lineage>
</organism>
<dbReference type="Ensembl" id="ENSOGAT00000034802.1">
    <property type="protein sequence ID" value="ENSOGAP00000021716.1"/>
    <property type="gene ID" value="ENSOGAG00000033567.1"/>
</dbReference>
<dbReference type="Pfam" id="PF00226">
    <property type="entry name" value="DnaJ"/>
    <property type="match status" value="1"/>
</dbReference>
<dbReference type="InterPro" id="IPR043183">
    <property type="entry name" value="DNJB2/6-like"/>
</dbReference>
<proteinExistence type="predicted"/>
<evidence type="ECO:0000313" key="3">
    <source>
        <dbReference type="Ensembl" id="ENSOGAP00000021716.1"/>
    </source>
</evidence>
<dbReference type="PANTHER" id="PTHR45168:SF4">
    <property type="entry name" value="SIMILAR TO DNAJ HOMOLOG SUBFAMILY B MEMBER 6 (HEAT SHOCK PROTEIN J2) (HSJ-2) (MRJ) (MDJ4)"/>
    <property type="match status" value="1"/>
</dbReference>
<dbReference type="InParanoid" id="H0Y023"/>
<dbReference type="InterPro" id="IPR036869">
    <property type="entry name" value="J_dom_sf"/>
</dbReference>
<dbReference type="GO" id="GO:0051082">
    <property type="term" value="F:unfolded protein binding"/>
    <property type="evidence" value="ECO:0007669"/>
    <property type="project" value="InterPro"/>
</dbReference>
<dbReference type="PROSITE" id="PS50076">
    <property type="entry name" value="DNAJ_2"/>
    <property type="match status" value="1"/>
</dbReference>
<reference evidence="3" key="2">
    <citation type="submission" date="2025-08" db="UniProtKB">
        <authorList>
            <consortium name="Ensembl"/>
        </authorList>
    </citation>
    <scope>IDENTIFICATION</scope>
</reference>
<dbReference type="SMART" id="SM00271">
    <property type="entry name" value="DnaJ"/>
    <property type="match status" value="1"/>
</dbReference>
<name>H0Y023_OTOGA</name>
<sequence>MTDYYEVIGVQGHGTAKDIKKAFRKLAMKQQPDKTPENTEEVERKFKQVAEAYDVFQFLKSGTSVTNMAKKDNGGGGGSHFDNPFASGFTCHNPDEVFREFFGRRDLFSFDFFEDPFENFSGNQRGPQGSRSPEQGFFSTFSGFLSFGGGCSRFPVRFTPIESGDVGGLTSFSSTSFGGSEMGKLKSITSTKRINGRKITLRRLVKKGK</sequence>
<reference evidence="4" key="1">
    <citation type="submission" date="2011-03" db="EMBL/GenBank/DDBJ databases">
        <title>Version 3 of the genome sequence of Otolemur garnettii (Bushbaby).</title>
        <authorList>
            <consortium name="The Broad Institute Genome Sequencing Platform"/>
            <person name="Di Palma F."/>
            <person name="Johnson J."/>
            <person name="Lander E.S."/>
            <person name="Lindblad-Toh K."/>
            <person name="Jaffe D.B."/>
            <person name="Gnerre S."/>
            <person name="MacCallum I."/>
            <person name="Przybylski D."/>
            <person name="Ribeiro F.J."/>
            <person name="Burton J.N."/>
            <person name="Walker B.J."/>
            <person name="Sharpe T."/>
            <person name="Hall G."/>
        </authorList>
    </citation>
    <scope>NUCLEOTIDE SEQUENCE [LARGE SCALE GENOMIC DNA]</scope>
</reference>
<feature type="domain" description="J" evidence="2">
    <location>
        <begin position="3"/>
        <end position="75"/>
    </location>
</feature>
<dbReference type="HOGENOM" id="CLU_017633_12_0_1"/>
<dbReference type="SUPFAM" id="SSF46565">
    <property type="entry name" value="Chaperone J-domain"/>
    <property type="match status" value="1"/>
</dbReference>
<evidence type="ECO:0000259" key="2">
    <source>
        <dbReference type="PROSITE" id="PS50076"/>
    </source>
</evidence>
<dbReference type="PRINTS" id="PR00625">
    <property type="entry name" value="JDOMAIN"/>
</dbReference>
<evidence type="ECO:0000313" key="4">
    <source>
        <dbReference type="Proteomes" id="UP000005225"/>
    </source>
</evidence>
<reference evidence="3" key="3">
    <citation type="submission" date="2025-09" db="UniProtKB">
        <authorList>
            <consortium name="Ensembl"/>
        </authorList>
    </citation>
    <scope>IDENTIFICATION</scope>
</reference>
<evidence type="ECO:0000256" key="1">
    <source>
        <dbReference type="ARBA" id="ARBA00023186"/>
    </source>
</evidence>
<dbReference type="eggNOG" id="KOG0714">
    <property type="taxonomic scope" value="Eukaryota"/>
</dbReference>
<protein>
    <recommendedName>
        <fullName evidence="2">J domain-containing protein</fullName>
    </recommendedName>
</protein>
<dbReference type="AlphaFoldDB" id="H0Y023"/>
<accession>H0Y023</accession>